<sequence>MQFPNIFVLATAVFSTSAIACKCLNTSTKAPILESTEACCGIAKANFVGDDCTIDSLQNNNLYDFRTCCAYRSALTDC</sequence>
<feature type="signal peptide" evidence="1">
    <location>
        <begin position="1"/>
        <end position="18"/>
    </location>
</feature>
<keyword evidence="1" id="KW-0732">Signal</keyword>
<feature type="chain" id="PRO_5045701041" description="Extracellular membrane protein CFEM domain-containing protein" evidence="1">
    <location>
        <begin position="19"/>
        <end position="78"/>
    </location>
</feature>
<organism evidence="2 3">
    <name type="scientific">Bionectria ochroleuca</name>
    <name type="common">Gliocladium roseum</name>
    <dbReference type="NCBI Taxonomy" id="29856"/>
    <lineage>
        <taxon>Eukaryota</taxon>
        <taxon>Fungi</taxon>
        <taxon>Dikarya</taxon>
        <taxon>Ascomycota</taxon>
        <taxon>Pezizomycotina</taxon>
        <taxon>Sordariomycetes</taxon>
        <taxon>Hypocreomycetidae</taxon>
        <taxon>Hypocreales</taxon>
        <taxon>Bionectriaceae</taxon>
        <taxon>Clonostachys</taxon>
    </lineage>
</organism>
<evidence type="ECO:0000256" key="1">
    <source>
        <dbReference type="SAM" id="SignalP"/>
    </source>
</evidence>
<proteinExistence type="predicted"/>
<reference evidence="2 3" key="1">
    <citation type="submission" date="2019-06" db="EMBL/GenBank/DDBJ databases">
        <authorList>
            <person name="Broberg M."/>
        </authorList>
    </citation>
    <scope>NUCLEOTIDE SEQUENCE [LARGE SCALE GENOMIC DNA]</scope>
</reference>
<dbReference type="EMBL" id="CABFNS010000731">
    <property type="protein sequence ID" value="VUC25183.1"/>
    <property type="molecule type" value="Genomic_DNA"/>
</dbReference>
<evidence type="ECO:0008006" key="4">
    <source>
        <dbReference type="Google" id="ProtNLM"/>
    </source>
</evidence>
<comment type="caution">
    <text evidence="2">The sequence shown here is derived from an EMBL/GenBank/DDBJ whole genome shotgun (WGS) entry which is preliminary data.</text>
</comment>
<dbReference type="Proteomes" id="UP000766486">
    <property type="component" value="Unassembled WGS sequence"/>
</dbReference>
<gene>
    <name evidence="2" type="ORF">CLO192961_LOCUS158662</name>
</gene>
<evidence type="ECO:0000313" key="2">
    <source>
        <dbReference type="EMBL" id="VUC25183.1"/>
    </source>
</evidence>
<protein>
    <recommendedName>
        <fullName evidence="4">Extracellular membrane protein CFEM domain-containing protein</fullName>
    </recommendedName>
</protein>
<keyword evidence="3" id="KW-1185">Reference proteome</keyword>
<name>A0ABY6U297_BIOOC</name>
<evidence type="ECO:0000313" key="3">
    <source>
        <dbReference type="Proteomes" id="UP000766486"/>
    </source>
</evidence>
<accession>A0ABY6U297</accession>